<reference evidence="1" key="1">
    <citation type="submission" date="2021-06" db="EMBL/GenBank/DDBJ databases">
        <authorList>
            <person name="Kallberg Y."/>
            <person name="Tangrot J."/>
            <person name="Rosling A."/>
        </authorList>
    </citation>
    <scope>NUCLEOTIDE SEQUENCE</scope>
    <source>
        <strain evidence="1">BR232B</strain>
    </source>
</reference>
<dbReference type="InterPro" id="IPR016095">
    <property type="entry name" value="Ribosomal_uL1_3-a/b-sand"/>
</dbReference>
<comment type="caution">
    <text evidence="1">The sequence shown here is derived from an EMBL/GenBank/DDBJ whole genome shotgun (WGS) entry which is preliminary data.</text>
</comment>
<dbReference type="GO" id="GO:0003723">
    <property type="term" value="F:RNA binding"/>
    <property type="evidence" value="ECO:0007669"/>
    <property type="project" value="InterPro"/>
</dbReference>
<name>A0A9N9FM10_9GLOM</name>
<dbReference type="InterPro" id="IPR023674">
    <property type="entry name" value="Ribosomal_uL1-like"/>
</dbReference>
<protein>
    <submittedName>
        <fullName evidence="1">2055_t:CDS:1</fullName>
    </submittedName>
</protein>
<dbReference type="Gene3D" id="3.40.50.790">
    <property type="match status" value="1"/>
</dbReference>
<dbReference type="AlphaFoldDB" id="A0A9N9FM10"/>
<organism evidence="1 2">
    <name type="scientific">Paraglomus brasilianum</name>
    <dbReference type="NCBI Taxonomy" id="144538"/>
    <lineage>
        <taxon>Eukaryota</taxon>
        <taxon>Fungi</taxon>
        <taxon>Fungi incertae sedis</taxon>
        <taxon>Mucoromycota</taxon>
        <taxon>Glomeromycotina</taxon>
        <taxon>Glomeromycetes</taxon>
        <taxon>Paraglomerales</taxon>
        <taxon>Paraglomeraceae</taxon>
        <taxon>Paraglomus</taxon>
    </lineage>
</organism>
<dbReference type="OrthoDB" id="10251727at2759"/>
<proteinExistence type="predicted"/>
<dbReference type="CDD" id="cd00403">
    <property type="entry name" value="Ribosomal_L1"/>
    <property type="match status" value="1"/>
</dbReference>
<dbReference type="PANTHER" id="PTHR23105">
    <property type="entry name" value="RIBOSOMAL PROTEIN L7AE FAMILY MEMBER"/>
    <property type="match status" value="1"/>
</dbReference>
<dbReference type="Proteomes" id="UP000789739">
    <property type="component" value="Unassembled WGS sequence"/>
</dbReference>
<evidence type="ECO:0000313" key="2">
    <source>
        <dbReference type="Proteomes" id="UP000789739"/>
    </source>
</evidence>
<dbReference type="InterPro" id="IPR050257">
    <property type="entry name" value="eL8/uL1-like"/>
</dbReference>
<dbReference type="Pfam" id="PF00687">
    <property type="entry name" value="Ribosomal_L1"/>
    <property type="match status" value="1"/>
</dbReference>
<sequence length="480" mass="55358">MDITLDLEQTKKAAIALLDHVHKAQEQEKQLIIDRKYVWLIVATHTFSEDAVARPARIPLKHPIYEADAEICLFTKDPQSQYKKLLKEKEVTKIDKVIGLKKLRKKFASPEKKRKLCDGYELFLADDKIIVSLPKLLGKYFFKRKKQPISVRMGVKDLKAEIDKACTSTYMHISPGTCFAVKVATTEMIPEQVTDNLEIAVPCIIAKIPGEWQNDSPKHVLIIMDEIWSEFQKAQNEVLEIGKEIKQKLKSMSQLSSGSLTQNSANASRSLDELEKDYHKKYLYMTQTSQKYDILTCIKNANGEDSSFVNDLLKNHITKTKDGDQKKSVNDYVTRMSNMMLELPFVIEHAYQKNGQRSLVLQWYSELTKCQDVQKGNATQSVQDILTIDRIAYDIKYTQNNDLEILAFSTRRRGHSIRTKITGNSNFETCAISFDYHLSNSYSMFQQIYKAEDGKGLNLIEFIIHEIWNEMDKEFIRVEQ</sequence>
<evidence type="ECO:0000313" key="1">
    <source>
        <dbReference type="EMBL" id="CAG8542433.1"/>
    </source>
</evidence>
<dbReference type="EMBL" id="CAJVPI010000497">
    <property type="protein sequence ID" value="CAG8542433.1"/>
    <property type="molecule type" value="Genomic_DNA"/>
</dbReference>
<gene>
    <name evidence="1" type="ORF">PBRASI_LOCUS4656</name>
</gene>
<dbReference type="InterPro" id="IPR028364">
    <property type="entry name" value="Ribosomal_uL1/biogenesis"/>
</dbReference>
<dbReference type="SUPFAM" id="SSF56808">
    <property type="entry name" value="Ribosomal protein L1"/>
    <property type="match status" value="1"/>
</dbReference>
<keyword evidence="2" id="KW-1185">Reference proteome</keyword>
<accession>A0A9N9FM10</accession>